<reference evidence="4" key="1">
    <citation type="submission" date="2020-10" db="EMBL/GenBank/DDBJ databases">
        <authorList>
            <person name="Gilroy R."/>
        </authorList>
    </citation>
    <scope>NUCLEOTIDE SEQUENCE</scope>
    <source>
        <strain evidence="4">11159</strain>
    </source>
</reference>
<dbReference type="Pfam" id="PF00465">
    <property type="entry name" value="Fe-ADH"/>
    <property type="match status" value="1"/>
</dbReference>
<dbReference type="AlphaFoldDB" id="A0A9D9GVZ7"/>
<dbReference type="Gene3D" id="1.20.1090.10">
    <property type="entry name" value="Dehydroquinate synthase-like - alpha domain"/>
    <property type="match status" value="1"/>
</dbReference>
<dbReference type="SUPFAM" id="SSF56796">
    <property type="entry name" value="Dehydroquinate synthase-like"/>
    <property type="match status" value="1"/>
</dbReference>
<dbReference type="InterPro" id="IPR044731">
    <property type="entry name" value="BDH-like"/>
</dbReference>
<feature type="non-terminal residue" evidence="4">
    <location>
        <position position="1"/>
    </location>
</feature>
<dbReference type="Proteomes" id="UP000823613">
    <property type="component" value="Unassembled WGS sequence"/>
</dbReference>
<keyword evidence="1" id="KW-0560">Oxidoreductase</keyword>
<feature type="domain" description="Fe-containing alcohol dehydrogenase-like C-terminal" evidence="3">
    <location>
        <begin position="167"/>
        <end position="362"/>
    </location>
</feature>
<name>A0A9D9GVZ7_9BACL</name>
<dbReference type="PANTHER" id="PTHR43633">
    <property type="entry name" value="ALCOHOL DEHYDROGENASE YQHD"/>
    <property type="match status" value="1"/>
</dbReference>
<proteinExistence type="predicted"/>
<dbReference type="GO" id="GO:1990362">
    <property type="term" value="F:butanol dehydrogenase (NAD+) activity"/>
    <property type="evidence" value="ECO:0007669"/>
    <property type="project" value="InterPro"/>
</dbReference>
<dbReference type="GO" id="GO:0005829">
    <property type="term" value="C:cytosol"/>
    <property type="evidence" value="ECO:0007669"/>
    <property type="project" value="TreeGrafter"/>
</dbReference>
<dbReference type="FunFam" id="3.40.50.1970:FF:000003">
    <property type="entry name" value="Alcohol dehydrogenase, iron-containing"/>
    <property type="match status" value="1"/>
</dbReference>
<evidence type="ECO:0000256" key="1">
    <source>
        <dbReference type="ARBA" id="ARBA00023002"/>
    </source>
</evidence>
<accession>A0A9D9GVZ7</accession>
<dbReference type="InterPro" id="IPR001670">
    <property type="entry name" value="ADH_Fe/GldA"/>
</dbReference>
<organism evidence="4 5">
    <name type="scientific">Candidatus Onthovivens merdipullorum</name>
    <dbReference type="NCBI Taxonomy" id="2840889"/>
    <lineage>
        <taxon>Bacteria</taxon>
        <taxon>Bacillati</taxon>
        <taxon>Bacillota</taxon>
        <taxon>Bacilli</taxon>
        <taxon>Bacillales</taxon>
        <taxon>Candidatus Onthovivens</taxon>
    </lineage>
</organism>
<evidence type="ECO:0000259" key="2">
    <source>
        <dbReference type="Pfam" id="PF00465"/>
    </source>
</evidence>
<dbReference type="GO" id="GO:0046872">
    <property type="term" value="F:metal ion binding"/>
    <property type="evidence" value="ECO:0007669"/>
    <property type="project" value="InterPro"/>
</dbReference>
<dbReference type="PANTHER" id="PTHR43633:SF1">
    <property type="entry name" value="ALCOHOL DEHYDROGENASE YQHD"/>
    <property type="match status" value="1"/>
</dbReference>
<reference evidence="4" key="2">
    <citation type="journal article" date="2021" name="PeerJ">
        <title>Extensive microbial diversity within the chicken gut microbiome revealed by metagenomics and culture.</title>
        <authorList>
            <person name="Gilroy R."/>
            <person name="Ravi A."/>
            <person name="Getino M."/>
            <person name="Pursley I."/>
            <person name="Horton D.L."/>
            <person name="Alikhan N.F."/>
            <person name="Baker D."/>
            <person name="Gharbi K."/>
            <person name="Hall N."/>
            <person name="Watson M."/>
            <person name="Adriaenssens E.M."/>
            <person name="Foster-Nyarko E."/>
            <person name="Jarju S."/>
            <person name="Secka A."/>
            <person name="Antonio M."/>
            <person name="Oren A."/>
            <person name="Chaudhuri R.R."/>
            <person name="La Ragione R."/>
            <person name="Hildebrand F."/>
            <person name="Pallen M.J."/>
        </authorList>
    </citation>
    <scope>NUCLEOTIDE SEQUENCE</scope>
    <source>
        <strain evidence="4">11159</strain>
    </source>
</reference>
<sequence>ILKEKDVKKVLIVYGNNPKKIGLIDKIIELLNLENIKTYELSEIRVNPKKEKVYEGISLVKKYKIDFILAIGGGSVIDTSKAIAAGSLVDFDFFNFNLHKDIVKKALPIGVILTIAASGSELSDSCVISDDLNNIKNGFNSDLVRPTLAFLNPNFLKTLPKIEMARGLTDIFMHTFERYIYKSINNEIADGFAISLLTNLINSTKKYLKDNNDYEALSNIMLLGSFSHNGLTSIGKPFIMIVHKLEHNVGGFYPLLVHADGLSILVRSFLNNYKLFIKDKLIKLGKEAFNLANLDEFNLMNFTVQEIINFLDSLKMPKKFSDLDISFDPVKMSDNLLKGSEVYKYSLHDLNKEDLIKIYKESL</sequence>
<evidence type="ECO:0000313" key="5">
    <source>
        <dbReference type="Proteomes" id="UP000823613"/>
    </source>
</evidence>
<dbReference type="InterPro" id="IPR056798">
    <property type="entry name" value="ADH_Fe_C"/>
</dbReference>
<feature type="domain" description="Alcohol dehydrogenase iron-type/glycerol dehydrogenase GldA" evidence="2">
    <location>
        <begin position="3"/>
        <end position="153"/>
    </location>
</feature>
<gene>
    <name evidence="4" type="ORF">IAC58_01590</name>
</gene>
<comment type="caution">
    <text evidence="4">The sequence shown here is derived from an EMBL/GenBank/DDBJ whole genome shotgun (WGS) entry which is preliminary data.</text>
</comment>
<dbReference type="Pfam" id="PF25137">
    <property type="entry name" value="ADH_Fe_C"/>
    <property type="match status" value="1"/>
</dbReference>
<dbReference type="CDD" id="cd08187">
    <property type="entry name" value="BDH"/>
    <property type="match status" value="1"/>
</dbReference>
<dbReference type="Gene3D" id="3.40.50.1970">
    <property type="match status" value="1"/>
</dbReference>
<dbReference type="GO" id="GO:1990002">
    <property type="term" value="F:methylglyoxal reductase (NADPH) (acetol producing) activity"/>
    <property type="evidence" value="ECO:0007669"/>
    <property type="project" value="TreeGrafter"/>
</dbReference>
<evidence type="ECO:0000259" key="3">
    <source>
        <dbReference type="Pfam" id="PF25137"/>
    </source>
</evidence>
<dbReference type="GO" id="GO:0008106">
    <property type="term" value="F:alcohol dehydrogenase (NADP+) activity"/>
    <property type="evidence" value="ECO:0007669"/>
    <property type="project" value="TreeGrafter"/>
</dbReference>
<protein>
    <submittedName>
        <fullName evidence="4">Iron-containing alcohol dehydrogenase</fullName>
    </submittedName>
</protein>
<evidence type="ECO:0000313" key="4">
    <source>
        <dbReference type="EMBL" id="MBO8427236.1"/>
    </source>
</evidence>
<dbReference type="EMBL" id="JADIMY010000029">
    <property type="protein sequence ID" value="MBO8427236.1"/>
    <property type="molecule type" value="Genomic_DNA"/>
</dbReference>